<dbReference type="HOGENOM" id="CLU_032616_0_1_9"/>
<evidence type="ECO:0000256" key="2">
    <source>
        <dbReference type="ARBA" id="ARBA00003213"/>
    </source>
</evidence>
<comment type="catalytic activity">
    <reaction evidence="9 10 11">
        <text>adenosine(37) in tRNA + dimethylallyl diphosphate = N(6)-dimethylallyladenosine(37) in tRNA + diphosphate</text>
        <dbReference type="Rhea" id="RHEA:26482"/>
        <dbReference type="Rhea" id="RHEA-COMP:10162"/>
        <dbReference type="Rhea" id="RHEA-COMP:10375"/>
        <dbReference type="ChEBI" id="CHEBI:33019"/>
        <dbReference type="ChEBI" id="CHEBI:57623"/>
        <dbReference type="ChEBI" id="CHEBI:74411"/>
        <dbReference type="ChEBI" id="CHEBI:74415"/>
        <dbReference type="EC" id="2.5.1.75"/>
    </reaction>
</comment>
<dbReference type="GO" id="GO:0052381">
    <property type="term" value="F:tRNA dimethylallyltransferase activity"/>
    <property type="evidence" value="ECO:0007669"/>
    <property type="project" value="UniProtKB-UniRule"/>
</dbReference>
<evidence type="ECO:0000256" key="7">
    <source>
        <dbReference type="ARBA" id="ARBA00022840"/>
    </source>
</evidence>
<gene>
    <name evidence="10" type="primary">miaA</name>
    <name evidence="14" type="ORF">VK70_11335</name>
</gene>
<dbReference type="Gene3D" id="1.10.20.140">
    <property type="match status" value="1"/>
</dbReference>
<proteinExistence type="inferred from homology"/>
<comment type="function">
    <text evidence="2 10 12">Catalyzes the transfer of a dimethylallyl group onto the adenine at position 37 in tRNAs that read codons beginning with uridine, leading to the formation of N6-(dimethylallyl)adenosine (i(6)A).</text>
</comment>
<dbReference type="EMBL" id="CP011114">
    <property type="protein sequence ID" value="AKG35079.1"/>
    <property type="molecule type" value="Genomic_DNA"/>
</dbReference>
<dbReference type="OrthoDB" id="9776390at2"/>
<reference evidence="14 15" key="2">
    <citation type="journal article" date="2016" name="Genome Announc.">
        <title>Genome Sequence of a Gram-Positive Diazotroph, Paenibacillus durus Type Strain ATCC 35681.</title>
        <authorList>
            <person name="Halim M.A."/>
            <person name="Rahman A.Y."/>
            <person name="Sim K.S."/>
            <person name="Yam H.C."/>
            <person name="Rahim A.A."/>
            <person name="Ghazali A.H."/>
            <person name="Najimudin N."/>
        </authorList>
    </citation>
    <scope>NUCLEOTIDE SEQUENCE [LARGE SCALE GENOMIC DNA]</scope>
    <source>
        <strain evidence="14 15">ATCC 35681</strain>
    </source>
</reference>
<dbReference type="FunFam" id="1.10.20.140:FF:000001">
    <property type="entry name" value="tRNA dimethylallyltransferase"/>
    <property type="match status" value="1"/>
</dbReference>
<organism evidence="14 15">
    <name type="scientific">Paenibacillus durus ATCC 35681</name>
    <dbReference type="NCBI Taxonomy" id="1333534"/>
    <lineage>
        <taxon>Bacteria</taxon>
        <taxon>Bacillati</taxon>
        <taxon>Bacillota</taxon>
        <taxon>Bacilli</taxon>
        <taxon>Bacillales</taxon>
        <taxon>Paenibacillaceae</taxon>
        <taxon>Paenibacillus</taxon>
    </lineage>
</organism>
<protein>
    <recommendedName>
        <fullName evidence="10">tRNA dimethylallyltransferase</fullName>
        <ecNumber evidence="10">2.5.1.75</ecNumber>
    </recommendedName>
    <alternativeName>
        <fullName evidence="10">Dimethylallyl diphosphate:tRNA dimethylallyltransferase</fullName>
        <shortName evidence="10">DMAPP:tRNA dimethylallyltransferase</shortName>
        <shortName evidence="10">DMATase</shortName>
    </alternativeName>
    <alternativeName>
        <fullName evidence="10">Isopentenyl-diphosphate:tRNA isopentenyltransferase</fullName>
        <shortName evidence="10">IPP transferase</shortName>
        <shortName evidence="10">IPPT</shortName>
        <shortName evidence="10">IPTase</shortName>
    </alternativeName>
</protein>
<evidence type="ECO:0000256" key="13">
    <source>
        <dbReference type="RuleBase" id="RU003785"/>
    </source>
</evidence>
<dbReference type="InterPro" id="IPR027417">
    <property type="entry name" value="P-loop_NTPase"/>
</dbReference>
<evidence type="ECO:0000313" key="15">
    <source>
        <dbReference type="Proteomes" id="UP000034189"/>
    </source>
</evidence>
<comment type="cofactor">
    <cofactor evidence="1 10">
        <name>Mg(2+)</name>
        <dbReference type="ChEBI" id="CHEBI:18420"/>
    </cofactor>
</comment>
<evidence type="ECO:0000256" key="10">
    <source>
        <dbReference type="HAMAP-Rule" id="MF_00185"/>
    </source>
</evidence>
<keyword evidence="6 10" id="KW-0547">Nucleotide-binding</keyword>
<evidence type="ECO:0000256" key="9">
    <source>
        <dbReference type="ARBA" id="ARBA00049563"/>
    </source>
</evidence>
<evidence type="ECO:0000256" key="11">
    <source>
        <dbReference type="RuleBase" id="RU003783"/>
    </source>
</evidence>
<evidence type="ECO:0000256" key="4">
    <source>
        <dbReference type="ARBA" id="ARBA00022679"/>
    </source>
</evidence>
<reference evidence="14 15" key="1">
    <citation type="submission" date="2015-03" db="EMBL/GenBank/DDBJ databases">
        <authorList>
            <person name="Abdul Halim M."/>
        </authorList>
    </citation>
    <scope>NUCLEOTIDE SEQUENCE [LARGE SCALE GENOMIC DNA]</scope>
    <source>
        <strain evidence="14 15">ATCC 35681</strain>
    </source>
</reference>
<evidence type="ECO:0000256" key="6">
    <source>
        <dbReference type="ARBA" id="ARBA00022741"/>
    </source>
</evidence>
<dbReference type="RefSeq" id="WP_025694961.1">
    <property type="nucleotide sequence ID" value="NZ_ASQQ01000213.1"/>
</dbReference>
<dbReference type="PANTHER" id="PTHR11088">
    <property type="entry name" value="TRNA DIMETHYLALLYLTRANSFERASE"/>
    <property type="match status" value="1"/>
</dbReference>
<keyword evidence="4 10" id="KW-0808">Transferase</keyword>
<evidence type="ECO:0000256" key="3">
    <source>
        <dbReference type="ARBA" id="ARBA00005842"/>
    </source>
</evidence>
<name>A0A0F7FAJ8_PAEDU</name>
<dbReference type="EC" id="2.5.1.75" evidence="10"/>
<dbReference type="PATRIC" id="fig|1333534.5.peg.2505"/>
<feature type="site" description="Interaction with substrate tRNA" evidence="10">
    <location>
        <position position="128"/>
    </location>
</feature>
<dbReference type="InterPro" id="IPR018022">
    <property type="entry name" value="IPT"/>
</dbReference>
<dbReference type="Proteomes" id="UP000034189">
    <property type="component" value="Chromosome"/>
</dbReference>
<dbReference type="PANTHER" id="PTHR11088:SF60">
    <property type="entry name" value="TRNA DIMETHYLALLYLTRANSFERASE"/>
    <property type="match status" value="1"/>
</dbReference>
<accession>A0A0F7FAJ8</accession>
<dbReference type="SUPFAM" id="SSF52540">
    <property type="entry name" value="P-loop containing nucleoside triphosphate hydrolases"/>
    <property type="match status" value="2"/>
</dbReference>
<feature type="site" description="Interaction with substrate tRNA" evidence="10">
    <location>
        <position position="105"/>
    </location>
</feature>
<sequence length="326" mass="36673">MTKEAKPKVLVLLGPTAVGKTRLSLTIAKAFNAEIISGDSMQVYRSMDIGTAKIKSSEMEGIPHHLIDIHDPLEPYSVAEFQNEGRRLIREISAKGKLPFIVGGTGLYIESLCYGFRFSEAVADEVFRAEMDWFAEEHGALALHAKLAEVDPASAARLHPNDRRRIIRALEIYRQTDTPLSESSAAKKPESPYDLCLIGLTMDRQILYKRIEERIDEMLAEGLVEEVRGLMGRGCGRNLISMQGLGYKEIAAYLEGEMTLEESVVLLKRDTRRFAKRQLSWFRHMKDIQWIDVTSSGNFSENFSKIHAIIAGKFLSGLEYTSEQSN</sequence>
<comment type="caution">
    <text evidence="10">Lacks conserved residue(s) required for the propagation of feature annotation.</text>
</comment>
<dbReference type="AlphaFoldDB" id="A0A0F7FAJ8"/>
<feature type="binding site" evidence="10">
    <location>
        <begin position="16"/>
        <end position="21"/>
    </location>
    <ligand>
        <name>substrate</name>
    </ligand>
</feature>
<keyword evidence="8 10" id="KW-0460">Magnesium</keyword>
<feature type="binding site" evidence="10">
    <location>
        <begin position="14"/>
        <end position="21"/>
    </location>
    <ligand>
        <name>ATP</name>
        <dbReference type="ChEBI" id="CHEBI:30616"/>
    </ligand>
</feature>
<comment type="similarity">
    <text evidence="3 10 13">Belongs to the IPP transferase family.</text>
</comment>
<feature type="region of interest" description="Interaction with substrate tRNA" evidence="10">
    <location>
        <begin position="39"/>
        <end position="42"/>
    </location>
</feature>
<dbReference type="GO" id="GO:0005524">
    <property type="term" value="F:ATP binding"/>
    <property type="evidence" value="ECO:0007669"/>
    <property type="project" value="UniProtKB-UniRule"/>
</dbReference>
<dbReference type="InterPro" id="IPR039657">
    <property type="entry name" value="Dimethylallyltransferase"/>
</dbReference>
<dbReference type="Pfam" id="PF01715">
    <property type="entry name" value="IPPT"/>
    <property type="match status" value="1"/>
</dbReference>
<keyword evidence="5 10" id="KW-0819">tRNA processing</keyword>
<dbReference type="GO" id="GO:0006400">
    <property type="term" value="P:tRNA modification"/>
    <property type="evidence" value="ECO:0007669"/>
    <property type="project" value="TreeGrafter"/>
</dbReference>
<dbReference type="HAMAP" id="MF_00185">
    <property type="entry name" value="IPP_trans"/>
    <property type="match status" value="1"/>
</dbReference>
<evidence type="ECO:0000256" key="8">
    <source>
        <dbReference type="ARBA" id="ARBA00022842"/>
    </source>
</evidence>
<evidence type="ECO:0000256" key="12">
    <source>
        <dbReference type="RuleBase" id="RU003784"/>
    </source>
</evidence>
<evidence type="ECO:0000256" key="1">
    <source>
        <dbReference type="ARBA" id="ARBA00001946"/>
    </source>
</evidence>
<keyword evidence="7 10" id="KW-0067">ATP-binding</keyword>
<dbReference type="Gene3D" id="3.40.50.300">
    <property type="entry name" value="P-loop containing nucleotide triphosphate hydrolases"/>
    <property type="match status" value="1"/>
</dbReference>
<dbReference type="NCBIfam" id="TIGR00174">
    <property type="entry name" value="miaA"/>
    <property type="match status" value="1"/>
</dbReference>
<evidence type="ECO:0000313" key="14">
    <source>
        <dbReference type="EMBL" id="AKG35079.1"/>
    </source>
</evidence>
<evidence type="ECO:0000256" key="5">
    <source>
        <dbReference type="ARBA" id="ARBA00022694"/>
    </source>
</evidence>
<comment type="subunit">
    <text evidence="10">Monomer.</text>
</comment>